<dbReference type="PANTHER" id="PTHR33908:SF11">
    <property type="entry name" value="MEMBRANE PROTEIN"/>
    <property type="match status" value="1"/>
</dbReference>
<evidence type="ECO:0000256" key="8">
    <source>
        <dbReference type="SAM" id="Phobius"/>
    </source>
</evidence>
<proteinExistence type="predicted"/>
<dbReference type="InterPro" id="IPR050297">
    <property type="entry name" value="LipidA_mod_glycosyltrf_83"/>
</dbReference>
<accession>A0ABT8WI05</accession>
<reference evidence="9" key="1">
    <citation type="submission" date="2023-07" db="EMBL/GenBank/DDBJ databases">
        <title>Two novel species in the genus Flavivirga.</title>
        <authorList>
            <person name="Kwon K."/>
        </authorList>
    </citation>
    <scope>NUCLEOTIDE SEQUENCE</scope>
    <source>
        <strain evidence="9">KACC 14158</strain>
    </source>
</reference>
<evidence type="ECO:0000256" key="2">
    <source>
        <dbReference type="ARBA" id="ARBA00022475"/>
    </source>
</evidence>
<dbReference type="Proteomes" id="UP001176806">
    <property type="component" value="Unassembled WGS sequence"/>
</dbReference>
<evidence type="ECO:0000313" key="9">
    <source>
        <dbReference type="EMBL" id="MDO5972727.1"/>
    </source>
</evidence>
<feature type="transmembrane region" description="Helical" evidence="8">
    <location>
        <begin position="390"/>
        <end position="421"/>
    </location>
</feature>
<keyword evidence="3 9" id="KW-0328">Glycosyltransferase</keyword>
<keyword evidence="2" id="KW-1003">Cell membrane</keyword>
<comment type="subcellular location">
    <subcellularLocation>
        <location evidence="1">Cell membrane</location>
        <topology evidence="1">Multi-pass membrane protein</topology>
    </subcellularLocation>
</comment>
<keyword evidence="4 9" id="KW-0808">Transferase</keyword>
<sequence length="443" mass="52536">MTLHSSKIKLLIIISSIHCLFFIIKLSLGNFFLVDSYEYYSLAENIKNYFEFYSADINASTIDLEHYTKRPPFYSIFILFFSFLLNSKITILIAQNILSVISIFLCIKLFESYYNKINQKILIVFLTTSISQFIYSNYIMSEILFQFLIVILFYFFHQIITKKKLSHLLYFQVIVILLFLTKPVFYLFVIPNIVLCIWFTKYINRAYMFSLLPIIACALYMNWNYQRTGSSDFSSIQNINIKGYNLYYFNMSKYGENHAHKIDSTISNQAQKKHTYVDQQNEIRNLSLKYIKKDFLSYSIAHLKGSIKMFLDPGRFDIYNFFEFENPHKVGFLKHLNRDGIKGAYQYFKEQPLIIIILLPLILLFNMFKIIGFVLFWIKHYKTTSSLCWFMLFIIIYFAALTGIIGTSRFLVPLLPIYLLFSTIGYTTKKPLIKFKRPQYYPT</sequence>
<feature type="transmembrane region" description="Helical" evidence="8">
    <location>
        <begin position="144"/>
        <end position="161"/>
    </location>
</feature>
<gene>
    <name evidence="9" type="ORF">Q4Q40_00910</name>
</gene>
<dbReference type="PANTHER" id="PTHR33908">
    <property type="entry name" value="MANNOSYLTRANSFERASE YKCB-RELATED"/>
    <property type="match status" value="1"/>
</dbReference>
<evidence type="ECO:0000256" key="6">
    <source>
        <dbReference type="ARBA" id="ARBA00022989"/>
    </source>
</evidence>
<organism evidence="9 10">
    <name type="scientific">Flavivirga jejuensis</name>
    <dbReference type="NCBI Taxonomy" id="870487"/>
    <lineage>
        <taxon>Bacteria</taxon>
        <taxon>Pseudomonadati</taxon>
        <taxon>Bacteroidota</taxon>
        <taxon>Flavobacteriia</taxon>
        <taxon>Flavobacteriales</taxon>
        <taxon>Flavobacteriaceae</taxon>
        <taxon>Flavivirga</taxon>
    </lineage>
</organism>
<keyword evidence="6 8" id="KW-1133">Transmembrane helix</keyword>
<name>A0ABT8WI05_9FLAO</name>
<evidence type="ECO:0000256" key="3">
    <source>
        <dbReference type="ARBA" id="ARBA00022676"/>
    </source>
</evidence>
<comment type="caution">
    <text evidence="9">The sequence shown here is derived from an EMBL/GenBank/DDBJ whole genome shotgun (WGS) entry which is preliminary data.</text>
</comment>
<feature type="transmembrane region" description="Helical" evidence="8">
    <location>
        <begin position="173"/>
        <end position="200"/>
    </location>
</feature>
<evidence type="ECO:0000256" key="7">
    <source>
        <dbReference type="ARBA" id="ARBA00023136"/>
    </source>
</evidence>
<dbReference type="EC" id="2.4.-.-" evidence="9"/>
<keyword evidence="10" id="KW-1185">Reference proteome</keyword>
<keyword evidence="5 8" id="KW-0812">Transmembrane</keyword>
<evidence type="ECO:0000256" key="4">
    <source>
        <dbReference type="ARBA" id="ARBA00022679"/>
    </source>
</evidence>
<evidence type="ECO:0000313" key="10">
    <source>
        <dbReference type="Proteomes" id="UP001176806"/>
    </source>
</evidence>
<dbReference type="EMBL" id="JAUOEL010000001">
    <property type="protein sequence ID" value="MDO5972727.1"/>
    <property type="molecule type" value="Genomic_DNA"/>
</dbReference>
<evidence type="ECO:0000256" key="1">
    <source>
        <dbReference type="ARBA" id="ARBA00004651"/>
    </source>
</evidence>
<keyword evidence="7 8" id="KW-0472">Membrane</keyword>
<feature type="transmembrane region" description="Helical" evidence="8">
    <location>
        <begin position="206"/>
        <end position="223"/>
    </location>
</feature>
<feature type="transmembrane region" description="Helical" evidence="8">
    <location>
        <begin position="353"/>
        <end position="378"/>
    </location>
</feature>
<protein>
    <submittedName>
        <fullName evidence="9">Glycosyltransferase family 39 protein</fullName>
        <ecNumber evidence="9">2.4.-.-</ecNumber>
    </submittedName>
</protein>
<dbReference type="GO" id="GO:0016757">
    <property type="term" value="F:glycosyltransferase activity"/>
    <property type="evidence" value="ECO:0007669"/>
    <property type="project" value="UniProtKB-KW"/>
</dbReference>
<feature type="transmembrane region" description="Helical" evidence="8">
    <location>
        <begin position="76"/>
        <end position="109"/>
    </location>
</feature>
<feature type="transmembrane region" description="Helical" evidence="8">
    <location>
        <begin position="12"/>
        <end position="33"/>
    </location>
</feature>
<evidence type="ECO:0000256" key="5">
    <source>
        <dbReference type="ARBA" id="ARBA00022692"/>
    </source>
</evidence>